<evidence type="ECO:0000313" key="2">
    <source>
        <dbReference type="Proteomes" id="UP000271098"/>
    </source>
</evidence>
<dbReference type="EMBL" id="UYRT01014554">
    <property type="protein sequence ID" value="VDK54113.1"/>
    <property type="molecule type" value="Genomic_DNA"/>
</dbReference>
<proteinExistence type="predicted"/>
<dbReference type="AlphaFoldDB" id="A0A183DC39"/>
<accession>A0A183DC39</accession>
<reference evidence="3" key="1">
    <citation type="submission" date="2016-06" db="UniProtKB">
        <authorList>
            <consortium name="WormBaseParasite"/>
        </authorList>
    </citation>
    <scope>IDENTIFICATION</scope>
</reference>
<organism evidence="3">
    <name type="scientific">Gongylonema pulchrum</name>
    <dbReference type="NCBI Taxonomy" id="637853"/>
    <lineage>
        <taxon>Eukaryota</taxon>
        <taxon>Metazoa</taxon>
        <taxon>Ecdysozoa</taxon>
        <taxon>Nematoda</taxon>
        <taxon>Chromadorea</taxon>
        <taxon>Rhabditida</taxon>
        <taxon>Spirurina</taxon>
        <taxon>Spiruromorpha</taxon>
        <taxon>Spiruroidea</taxon>
        <taxon>Gongylonematidae</taxon>
        <taxon>Gongylonema</taxon>
    </lineage>
</organism>
<dbReference type="WBParaSite" id="GPUH_0000628901-mRNA-1">
    <property type="protein sequence ID" value="GPUH_0000628901-mRNA-1"/>
    <property type="gene ID" value="GPUH_0000628901"/>
</dbReference>
<evidence type="ECO:0000313" key="3">
    <source>
        <dbReference type="WBParaSite" id="GPUH_0000628901-mRNA-1"/>
    </source>
</evidence>
<gene>
    <name evidence="1" type="ORF">GPUH_LOCUS6282</name>
</gene>
<evidence type="ECO:0000313" key="1">
    <source>
        <dbReference type="EMBL" id="VDK54113.1"/>
    </source>
</evidence>
<protein>
    <submittedName>
        <fullName evidence="1 3">Uncharacterized protein</fullName>
    </submittedName>
</protein>
<name>A0A183DC39_9BILA</name>
<dbReference type="Proteomes" id="UP000271098">
    <property type="component" value="Unassembled WGS sequence"/>
</dbReference>
<reference evidence="1 2" key="2">
    <citation type="submission" date="2018-11" db="EMBL/GenBank/DDBJ databases">
        <authorList>
            <consortium name="Pathogen Informatics"/>
        </authorList>
    </citation>
    <scope>NUCLEOTIDE SEQUENCE [LARGE SCALE GENOMIC DNA]</scope>
</reference>
<sequence>MTTTTTTTKATPKLANGSEAISSSDDYYAYEDEDDYTIHANDTKTKEKNVDEVMCNRYGKGLLKWMKNNENRWSEFLTEVYFCTCLFVDENHKT</sequence>
<keyword evidence="2" id="KW-1185">Reference proteome</keyword>